<dbReference type="RefSeq" id="WP_326509876.1">
    <property type="nucleotide sequence ID" value="NZ_JAWIIV010000047.1"/>
</dbReference>
<keyword evidence="2" id="KW-0902">Two-component regulatory system</keyword>
<evidence type="ECO:0000313" key="9">
    <source>
        <dbReference type="EMBL" id="MEC4723254.1"/>
    </source>
</evidence>
<feature type="modified residue" description="4-aspartylphosphate" evidence="6">
    <location>
        <position position="59"/>
    </location>
</feature>
<keyword evidence="4" id="KW-0238">DNA-binding</keyword>
<dbReference type="InterPro" id="IPR008327">
    <property type="entry name" value="Sig_transdc_resp-reg_antiterm"/>
</dbReference>
<comment type="caution">
    <text evidence="9">The sequence shown here is derived from an EMBL/GenBank/DDBJ whole genome shotgun (WGS) entry which is preliminary data.</text>
</comment>
<dbReference type="SMART" id="SM01012">
    <property type="entry name" value="ANTAR"/>
    <property type="match status" value="1"/>
</dbReference>
<gene>
    <name evidence="9" type="ORF">RY831_29280</name>
</gene>
<evidence type="ECO:0000256" key="3">
    <source>
        <dbReference type="ARBA" id="ARBA00023015"/>
    </source>
</evidence>
<evidence type="ECO:0000259" key="7">
    <source>
        <dbReference type="PROSITE" id="PS50110"/>
    </source>
</evidence>
<evidence type="ECO:0000313" key="10">
    <source>
        <dbReference type="Proteomes" id="UP001352263"/>
    </source>
</evidence>
<dbReference type="PANTHER" id="PTHR48111:SF1">
    <property type="entry name" value="TWO-COMPONENT RESPONSE REGULATOR ORR33"/>
    <property type="match status" value="1"/>
</dbReference>
<organism evidence="9 10">
    <name type="scientific">Noviherbaspirillum album</name>
    <dbReference type="NCBI Taxonomy" id="3080276"/>
    <lineage>
        <taxon>Bacteria</taxon>
        <taxon>Pseudomonadati</taxon>
        <taxon>Pseudomonadota</taxon>
        <taxon>Betaproteobacteria</taxon>
        <taxon>Burkholderiales</taxon>
        <taxon>Oxalobacteraceae</taxon>
        <taxon>Noviherbaspirillum</taxon>
    </lineage>
</organism>
<dbReference type="InterPro" id="IPR039420">
    <property type="entry name" value="WalR-like"/>
</dbReference>
<keyword evidence="1 6" id="KW-0597">Phosphoprotein</keyword>
<dbReference type="Gene3D" id="1.10.10.10">
    <property type="entry name" value="Winged helix-like DNA-binding domain superfamily/Winged helix DNA-binding domain"/>
    <property type="match status" value="1"/>
</dbReference>
<accession>A0ABU6JJM7</accession>
<dbReference type="Proteomes" id="UP001352263">
    <property type="component" value="Unassembled WGS sequence"/>
</dbReference>
<evidence type="ECO:0000256" key="6">
    <source>
        <dbReference type="PROSITE-ProRule" id="PRU00169"/>
    </source>
</evidence>
<evidence type="ECO:0000259" key="8">
    <source>
        <dbReference type="PROSITE" id="PS50921"/>
    </source>
</evidence>
<dbReference type="PROSITE" id="PS50921">
    <property type="entry name" value="ANTAR"/>
    <property type="match status" value="1"/>
</dbReference>
<evidence type="ECO:0000256" key="4">
    <source>
        <dbReference type="ARBA" id="ARBA00023125"/>
    </source>
</evidence>
<keyword evidence="5" id="KW-0804">Transcription</keyword>
<keyword evidence="3" id="KW-0805">Transcription regulation</keyword>
<dbReference type="InterPro" id="IPR001789">
    <property type="entry name" value="Sig_transdc_resp-reg_receiver"/>
</dbReference>
<dbReference type="PROSITE" id="PS50110">
    <property type="entry name" value="RESPONSE_REGULATORY"/>
    <property type="match status" value="1"/>
</dbReference>
<dbReference type="InterPro" id="IPR011006">
    <property type="entry name" value="CheY-like_superfamily"/>
</dbReference>
<name>A0ABU6JJM7_9BURK</name>
<evidence type="ECO:0000256" key="1">
    <source>
        <dbReference type="ARBA" id="ARBA00022553"/>
    </source>
</evidence>
<protein>
    <submittedName>
        <fullName evidence="9">Response regulator</fullName>
    </submittedName>
</protein>
<feature type="domain" description="Response regulatory" evidence="7">
    <location>
        <begin position="10"/>
        <end position="123"/>
    </location>
</feature>
<dbReference type="SMART" id="SM00448">
    <property type="entry name" value="REC"/>
    <property type="match status" value="1"/>
</dbReference>
<dbReference type="InterPro" id="IPR005561">
    <property type="entry name" value="ANTAR"/>
</dbReference>
<evidence type="ECO:0000256" key="2">
    <source>
        <dbReference type="ARBA" id="ARBA00023012"/>
    </source>
</evidence>
<reference evidence="9 10" key="1">
    <citation type="submission" date="2023-10" db="EMBL/GenBank/DDBJ databases">
        <title>Noviherbaspirillum sp. CPCC 100848 genome assembly.</title>
        <authorList>
            <person name="Li X.Y."/>
            <person name="Fang X.M."/>
        </authorList>
    </citation>
    <scope>NUCLEOTIDE SEQUENCE [LARGE SCALE GENOMIC DNA]</scope>
    <source>
        <strain evidence="9 10">CPCC 100848</strain>
    </source>
</reference>
<feature type="domain" description="ANTAR" evidence="8">
    <location>
        <begin position="129"/>
        <end position="190"/>
    </location>
</feature>
<dbReference type="SUPFAM" id="SSF52172">
    <property type="entry name" value="CheY-like"/>
    <property type="match status" value="1"/>
</dbReference>
<dbReference type="Pfam" id="PF03861">
    <property type="entry name" value="ANTAR"/>
    <property type="match status" value="1"/>
</dbReference>
<keyword evidence="10" id="KW-1185">Reference proteome</keyword>
<dbReference type="PANTHER" id="PTHR48111">
    <property type="entry name" value="REGULATOR OF RPOS"/>
    <property type="match status" value="1"/>
</dbReference>
<proteinExistence type="predicted"/>
<sequence>MTMKNPASRRLLVVDDDPLILSFVSSILRHAGYHTVQASSAEEALPLALENPPDLALLDVTMPGMSGIELAQRLQQEGAIPAMFLSAHGEMDVVREATTYGAVGYLVKPVEAAQIVPAVEAALARADDIRRLKRSEINLTAALAAGRETSMAVGLLMARFQTDRDTAFEVLRDHARSHRRKINEVANELLKAEETLNAFRPSFLEHGRAK</sequence>
<dbReference type="PIRSF" id="PIRSF036382">
    <property type="entry name" value="RR_antiterm"/>
    <property type="match status" value="1"/>
</dbReference>
<dbReference type="InterPro" id="IPR036388">
    <property type="entry name" value="WH-like_DNA-bd_sf"/>
</dbReference>
<dbReference type="Pfam" id="PF00072">
    <property type="entry name" value="Response_reg"/>
    <property type="match status" value="1"/>
</dbReference>
<dbReference type="EMBL" id="JAWIIV010000047">
    <property type="protein sequence ID" value="MEC4723254.1"/>
    <property type="molecule type" value="Genomic_DNA"/>
</dbReference>
<evidence type="ECO:0000256" key="5">
    <source>
        <dbReference type="ARBA" id="ARBA00023163"/>
    </source>
</evidence>
<dbReference type="Gene3D" id="3.40.50.2300">
    <property type="match status" value="1"/>
</dbReference>
<dbReference type="CDD" id="cd00156">
    <property type="entry name" value="REC"/>
    <property type="match status" value="1"/>
</dbReference>